<proteinExistence type="predicted"/>
<gene>
    <name evidence="1" type="ORF">BJI46_12015</name>
</gene>
<comment type="caution">
    <text evidence="1">The sequence shown here is derived from an EMBL/GenBank/DDBJ whole genome shotgun (WGS) entry which is preliminary data.</text>
</comment>
<keyword evidence="2" id="KW-1185">Reference proteome</keyword>
<dbReference type="OrthoDB" id="6710883at2"/>
<sequence length="72" mass="8688">MSYLEQLDQLIQQIKITKEPEKLLIGYKAYMELMNDRKFYEDVVGSSMNPNKRRYKKIKIKITQDDFQLDVI</sequence>
<dbReference type="Proteomes" id="UP000185895">
    <property type="component" value="Unassembled WGS sequence"/>
</dbReference>
<evidence type="ECO:0000313" key="2">
    <source>
        <dbReference type="Proteomes" id="UP000185895"/>
    </source>
</evidence>
<name>A0A1E7RAM4_9GAMM</name>
<reference evidence="1 2" key="1">
    <citation type="submission" date="2016-09" db="EMBL/GenBank/DDBJ databases">
        <authorList>
            <person name="Capua I."/>
            <person name="De Benedictis P."/>
            <person name="Joannis T."/>
            <person name="Lombin L.H."/>
            <person name="Cattoli G."/>
        </authorList>
    </citation>
    <scope>NUCLEOTIDE SEQUENCE [LARGE SCALE GENOMIC DNA]</scope>
    <source>
        <strain evidence="1 2">ANC 4671</strain>
    </source>
</reference>
<dbReference type="EMBL" id="MKKK01000019">
    <property type="protein sequence ID" value="OEY96420.1"/>
    <property type="molecule type" value="Genomic_DNA"/>
</dbReference>
<dbReference type="RefSeq" id="WP_070069700.1">
    <property type="nucleotide sequence ID" value="NZ_MKKK01000019.1"/>
</dbReference>
<organism evidence="1 2">
    <name type="scientific">Acinetobacter qingfengensis</name>
    <dbReference type="NCBI Taxonomy" id="1262585"/>
    <lineage>
        <taxon>Bacteria</taxon>
        <taxon>Pseudomonadati</taxon>
        <taxon>Pseudomonadota</taxon>
        <taxon>Gammaproteobacteria</taxon>
        <taxon>Moraxellales</taxon>
        <taxon>Moraxellaceae</taxon>
        <taxon>Acinetobacter</taxon>
    </lineage>
</organism>
<accession>A0A1E7RAM4</accession>
<evidence type="ECO:0000313" key="1">
    <source>
        <dbReference type="EMBL" id="OEY96420.1"/>
    </source>
</evidence>
<protein>
    <submittedName>
        <fullName evidence="1">Uncharacterized protein</fullName>
    </submittedName>
</protein>
<dbReference type="AlphaFoldDB" id="A0A1E7RAM4"/>